<dbReference type="PANTHER" id="PTHR32282">
    <property type="entry name" value="BINDING PROTEIN TRANSPEPTIDASE, PUTATIVE-RELATED"/>
    <property type="match status" value="1"/>
</dbReference>
<evidence type="ECO:0000256" key="18">
    <source>
        <dbReference type="ARBA" id="ARBA00023316"/>
    </source>
</evidence>
<dbReference type="NCBIfam" id="TIGR02074">
    <property type="entry name" value="PBP_1a_fam"/>
    <property type="match status" value="1"/>
</dbReference>
<dbReference type="AlphaFoldDB" id="A0A2T5IYX4"/>
<dbReference type="RefSeq" id="WP_107865853.1">
    <property type="nucleotide sequence ID" value="NZ_QAON01000008.1"/>
</dbReference>
<keyword evidence="15" id="KW-0472">Membrane</keyword>
<dbReference type="OrthoDB" id="9766909at2"/>
<dbReference type="GO" id="GO:0009252">
    <property type="term" value="P:peptidoglycan biosynthetic process"/>
    <property type="evidence" value="ECO:0007669"/>
    <property type="project" value="UniProtKB-UniRule"/>
</dbReference>
<evidence type="ECO:0000259" key="26">
    <source>
        <dbReference type="Pfam" id="PF00912"/>
    </source>
</evidence>
<keyword evidence="13 23" id="KW-0133">Cell shape</keyword>
<dbReference type="NCBIfam" id="TIGR02071">
    <property type="entry name" value="PBP_1b"/>
    <property type="match status" value="1"/>
</dbReference>
<dbReference type="GO" id="GO:0008955">
    <property type="term" value="F:peptidoglycan glycosyltransferase activity"/>
    <property type="evidence" value="ECO:0007669"/>
    <property type="project" value="UniProtKB-UniRule"/>
</dbReference>
<keyword evidence="11 23" id="KW-0808">Transferase</keyword>
<dbReference type="UniPathway" id="UPA00219"/>
<keyword evidence="12" id="KW-0378">Hydrolase</keyword>
<evidence type="ECO:0000256" key="21">
    <source>
        <dbReference type="ARBA" id="ARBA00049902"/>
    </source>
</evidence>
<reference evidence="28 29" key="1">
    <citation type="submission" date="2018-04" db="EMBL/GenBank/DDBJ databases">
        <title>Genomic Encyclopedia of Archaeal and Bacterial Type Strains, Phase II (KMG-II): from individual species to whole genera.</title>
        <authorList>
            <person name="Goeker M."/>
        </authorList>
    </citation>
    <scope>NUCLEOTIDE SEQUENCE [LARGE SCALE GENOMIC DNA]</scope>
    <source>
        <strain evidence="28 29">DSM 5822</strain>
    </source>
</reference>
<evidence type="ECO:0000256" key="3">
    <source>
        <dbReference type="ARBA" id="ARBA00004752"/>
    </source>
</evidence>
<protein>
    <recommendedName>
        <fullName evidence="6 22">Penicillin-binding protein 1B</fullName>
        <shortName evidence="23">PBP-1b</shortName>
        <shortName evidence="23">PBP1b</shortName>
    </recommendedName>
    <alternativeName>
        <fullName evidence="19 23">Murein polymerase</fullName>
    </alternativeName>
</protein>
<evidence type="ECO:0000256" key="5">
    <source>
        <dbReference type="ARBA" id="ARBA00007739"/>
    </source>
</evidence>
<dbReference type="SUPFAM" id="SSF56601">
    <property type="entry name" value="beta-lactamase/transpeptidase-like"/>
    <property type="match status" value="1"/>
</dbReference>
<dbReference type="GO" id="GO:0005886">
    <property type="term" value="C:plasma membrane"/>
    <property type="evidence" value="ECO:0007669"/>
    <property type="project" value="UniProtKB-SubCell"/>
</dbReference>
<comment type="similarity">
    <text evidence="5 23">In the N-terminal section; belongs to the glycosyltransferase 51 family.</text>
</comment>
<name>A0A2T5IYX4_9GAMM</name>
<evidence type="ECO:0000259" key="27">
    <source>
        <dbReference type="Pfam" id="PF14814"/>
    </source>
</evidence>
<accession>A0A2T5IYX4</accession>
<dbReference type="InterPro" id="IPR011813">
    <property type="entry name" value="PBP_1b"/>
</dbReference>
<dbReference type="InterPro" id="IPR023346">
    <property type="entry name" value="Lysozyme-like_dom_sf"/>
</dbReference>
<feature type="active site" description="Acyl-ester intermediate; for transpeptidase activity" evidence="24">
    <location>
        <position position="463"/>
    </location>
</feature>
<dbReference type="InterPro" id="IPR028166">
    <property type="entry name" value="UB2H"/>
</dbReference>
<evidence type="ECO:0000256" key="22">
    <source>
        <dbReference type="NCBIfam" id="TIGR02071"/>
    </source>
</evidence>
<evidence type="ECO:0000313" key="28">
    <source>
        <dbReference type="EMBL" id="PTQ89215.1"/>
    </source>
</evidence>
<evidence type="ECO:0000256" key="15">
    <source>
        <dbReference type="ARBA" id="ARBA00023136"/>
    </source>
</evidence>
<dbReference type="Gene3D" id="3.30.2060.10">
    <property type="entry name" value="Penicillin-binding protein 1b domain"/>
    <property type="match status" value="1"/>
</dbReference>
<evidence type="ECO:0000256" key="23">
    <source>
        <dbReference type="PIRNR" id="PIRNR002799"/>
    </source>
</evidence>
<keyword evidence="10 23" id="KW-0328">Glycosyltransferase</keyword>
<feature type="active site" description="Proton donor; for transglycosylase activity" evidence="24">
    <location>
        <position position="185"/>
    </location>
</feature>
<comment type="catalytic activity">
    <reaction evidence="21">
        <text>[GlcNAc-(1-&gt;4)-Mur2Ac(oyl-L-Ala-gamma-D-Glu-L-Lys-D-Ala-D-Ala)](n)-di-trans,octa-cis-undecaprenyl diphosphate + beta-D-GlcNAc-(1-&gt;4)-Mur2Ac(oyl-L-Ala-gamma-D-Glu-L-Lys-D-Ala-D-Ala)-di-trans,octa-cis-undecaprenyl diphosphate = [GlcNAc-(1-&gt;4)-Mur2Ac(oyl-L-Ala-gamma-D-Glu-L-Lys-D-Ala-D-Ala)](n+1)-di-trans,octa-cis-undecaprenyl diphosphate + di-trans,octa-cis-undecaprenyl diphosphate + H(+)</text>
        <dbReference type="Rhea" id="RHEA:23708"/>
        <dbReference type="Rhea" id="RHEA-COMP:9602"/>
        <dbReference type="Rhea" id="RHEA-COMP:9603"/>
        <dbReference type="ChEBI" id="CHEBI:15378"/>
        <dbReference type="ChEBI" id="CHEBI:58405"/>
        <dbReference type="ChEBI" id="CHEBI:60033"/>
        <dbReference type="ChEBI" id="CHEBI:78435"/>
        <dbReference type="EC" id="2.4.99.28"/>
    </reaction>
</comment>
<dbReference type="SUPFAM" id="SSF53955">
    <property type="entry name" value="Lysozyme-like"/>
    <property type="match status" value="1"/>
</dbReference>
<comment type="catalytic activity">
    <reaction evidence="20">
        <text>Preferential cleavage: (Ac)2-L-Lys-D-Ala-|-D-Ala. Also transpeptidation of peptidyl-alanyl moieties that are N-acyl substituents of D-alanine.</text>
        <dbReference type="EC" id="3.4.16.4"/>
    </reaction>
</comment>
<dbReference type="GO" id="GO:0008658">
    <property type="term" value="F:penicillin binding"/>
    <property type="evidence" value="ECO:0007669"/>
    <property type="project" value="UniProtKB-UniRule"/>
</dbReference>
<evidence type="ECO:0000313" key="29">
    <source>
        <dbReference type="Proteomes" id="UP000244223"/>
    </source>
</evidence>
<dbReference type="InterPro" id="IPR001264">
    <property type="entry name" value="Glyco_trans_51"/>
</dbReference>
<evidence type="ECO:0000256" key="17">
    <source>
        <dbReference type="ARBA" id="ARBA00023268"/>
    </source>
</evidence>
<dbReference type="GO" id="GO:0008360">
    <property type="term" value="P:regulation of cell shape"/>
    <property type="evidence" value="ECO:0007669"/>
    <property type="project" value="UniProtKB-UniRule"/>
</dbReference>
<proteinExistence type="inferred from homology"/>
<dbReference type="GO" id="GO:0009274">
    <property type="term" value="C:peptidoglycan-based cell wall"/>
    <property type="evidence" value="ECO:0007669"/>
    <property type="project" value="UniProtKB-UniRule"/>
</dbReference>
<comment type="function">
    <text evidence="1 23">Cell wall formation. Synthesis of cross-linked peptidoglycan from the lipid intermediates. The enzyme has a penicillin-insensitive transglycosylase N-terminal domain (formation of linear glycan strands) and a penicillin-sensitive transpeptidase C-terminal domain (cross-linking of the peptide subunits).</text>
</comment>
<evidence type="ECO:0000256" key="6">
    <source>
        <dbReference type="ARBA" id="ARBA00018637"/>
    </source>
</evidence>
<evidence type="ECO:0000256" key="2">
    <source>
        <dbReference type="ARBA" id="ARBA00004236"/>
    </source>
</evidence>
<keyword evidence="18 23" id="KW-0961">Cell wall biogenesis/degradation</keyword>
<feature type="domain" description="Penicillin-binding protein transpeptidase" evidence="25">
    <location>
        <begin position="426"/>
        <end position="665"/>
    </location>
</feature>
<keyword evidence="29" id="KW-1185">Reference proteome</keyword>
<sequence>MMRKNPPQKPEQGFILTILVLCVMLSLLAAVGLGVYALSLDSLVREKFEGKRWAIPAKVFSRPLELYSGAPLSKQDVTAELALLHYRAQANYEAPGVYSEKNGDLYIHTRGFVFSDGTERSQVLKLRFDGNTLVDLASTQENEKGIVRLEPLVVGGIYPKQNEDRVLMQLKDAPKYLEQALLATEDKNFYQHYGVSIRGTLRAIFVNVSSGELRQGGSTLTQQLVKNFYLTDERSLKRKVNEALMALLLEWHYDKPEILETYLNEVNLGQNGNRSINGFGLAAQFYFGQPISELSLHQVALLVGLVKGPSFYNPWRNPERALERRNVVLSNLLKDGHINEAQYSKAKNKPLGILRAPTAGLSVYPAFLDVVRRQLKQEYKEEDLSSAGLRIFTTLDPRVQNASQQAFNQQVGRLRGANRRLAALQGAVVVANPESGELLAVVGGYGTFTGFNRALDASRQVGSLFKPAIYLAALASGQYSLLSPIDDSPVTVTSKSGDVWAPENYDHQNHGIVPLYEALAYSYNQATIRLGMTVGLSEVIDTLKALGVTQDLPHYPSILLGTANLSPMEVLRLYQPFAANGFQTSPRAIREVVDAEDKRLTRYGLEVKQVYDPSALYLTNYAMQQTMRMGTAAAAYQRLPKDLVMAGKTGTTNDARDAWFAGYTGNYLAVVWLGNDDNKAIGLSGATGALPIWIDLMTKLKPVSLQAVQPDNVQWQWVDKTTGQLSAENCVGAIYVPYLVNTIPVEKTACAEGQDVENDPINNVVNGTVNKILDIFR</sequence>
<evidence type="ECO:0000256" key="16">
    <source>
        <dbReference type="ARBA" id="ARBA00023251"/>
    </source>
</evidence>
<evidence type="ECO:0000256" key="7">
    <source>
        <dbReference type="ARBA" id="ARBA00022475"/>
    </source>
</evidence>
<dbReference type="Pfam" id="PF00905">
    <property type="entry name" value="Transpeptidase"/>
    <property type="match status" value="1"/>
</dbReference>
<evidence type="ECO:0000256" key="20">
    <source>
        <dbReference type="ARBA" id="ARBA00034000"/>
    </source>
</evidence>
<evidence type="ECO:0000256" key="10">
    <source>
        <dbReference type="ARBA" id="ARBA00022676"/>
    </source>
</evidence>
<keyword evidence="14 23" id="KW-0573">Peptidoglycan synthesis</keyword>
<feature type="domain" description="Bifunctional transglycosylase second" evidence="27">
    <location>
        <begin position="66"/>
        <end position="149"/>
    </location>
</feature>
<evidence type="ECO:0000256" key="13">
    <source>
        <dbReference type="ARBA" id="ARBA00022960"/>
    </source>
</evidence>
<evidence type="ECO:0000256" key="4">
    <source>
        <dbReference type="ARBA" id="ARBA00007090"/>
    </source>
</evidence>
<keyword evidence="7" id="KW-1003">Cell membrane</keyword>
<dbReference type="FunFam" id="1.10.3810.10:FF:000001">
    <property type="entry name" value="Penicillin-binding protein 1A"/>
    <property type="match status" value="1"/>
</dbReference>
<keyword evidence="16" id="KW-0046">Antibiotic resistance</keyword>
<dbReference type="PANTHER" id="PTHR32282:SF11">
    <property type="entry name" value="PENICILLIN-BINDING PROTEIN 1B"/>
    <property type="match status" value="1"/>
</dbReference>
<comment type="subcellular location">
    <subcellularLocation>
        <location evidence="2">Cell membrane</location>
    </subcellularLocation>
</comment>
<dbReference type="Proteomes" id="UP000244223">
    <property type="component" value="Unassembled WGS sequence"/>
</dbReference>
<keyword evidence="9" id="KW-0645">Protease</keyword>
<dbReference type="PIRSF" id="PIRSF002799">
    <property type="entry name" value="PBP_1b"/>
    <property type="match status" value="1"/>
</dbReference>
<evidence type="ECO:0000256" key="1">
    <source>
        <dbReference type="ARBA" id="ARBA00002624"/>
    </source>
</evidence>
<dbReference type="GO" id="GO:0071555">
    <property type="term" value="P:cell wall organization"/>
    <property type="evidence" value="ECO:0007669"/>
    <property type="project" value="UniProtKB-UniRule"/>
</dbReference>
<evidence type="ECO:0000259" key="25">
    <source>
        <dbReference type="Pfam" id="PF00905"/>
    </source>
</evidence>
<dbReference type="InterPro" id="IPR036950">
    <property type="entry name" value="PBP_transglycosylase"/>
</dbReference>
<dbReference type="InterPro" id="IPR012338">
    <property type="entry name" value="Beta-lactam/transpept-like"/>
</dbReference>
<dbReference type="InterPro" id="IPR050396">
    <property type="entry name" value="Glycosyltr_51/Transpeptidase"/>
</dbReference>
<dbReference type="InterPro" id="IPR001460">
    <property type="entry name" value="PCN-bd_Tpept"/>
</dbReference>
<dbReference type="Pfam" id="PF14814">
    <property type="entry name" value="UB2H"/>
    <property type="match status" value="1"/>
</dbReference>
<dbReference type="Gene3D" id="1.10.3810.10">
    <property type="entry name" value="Biosynthetic peptidoglycan transglycosylase-like"/>
    <property type="match status" value="1"/>
</dbReference>
<evidence type="ECO:0000256" key="12">
    <source>
        <dbReference type="ARBA" id="ARBA00022801"/>
    </source>
</evidence>
<dbReference type="Pfam" id="PF00912">
    <property type="entry name" value="Transgly"/>
    <property type="match status" value="1"/>
</dbReference>
<evidence type="ECO:0000256" key="24">
    <source>
        <dbReference type="PIRSR" id="PIRSR002799-1"/>
    </source>
</evidence>
<keyword evidence="17" id="KW-0511">Multifunctional enzyme</keyword>
<organism evidence="28 29">
    <name type="scientific">Agitococcus lubricus</name>
    <dbReference type="NCBI Taxonomy" id="1077255"/>
    <lineage>
        <taxon>Bacteria</taxon>
        <taxon>Pseudomonadati</taxon>
        <taxon>Pseudomonadota</taxon>
        <taxon>Gammaproteobacteria</taxon>
        <taxon>Moraxellales</taxon>
        <taxon>Moraxellaceae</taxon>
        <taxon>Agitococcus</taxon>
    </lineage>
</organism>
<keyword evidence="8" id="KW-0121">Carboxypeptidase</keyword>
<dbReference type="GO" id="GO:0046677">
    <property type="term" value="P:response to antibiotic"/>
    <property type="evidence" value="ECO:0007669"/>
    <property type="project" value="UniProtKB-UniRule"/>
</dbReference>
<comment type="caution">
    <text evidence="28">The sequence shown here is derived from an EMBL/GenBank/DDBJ whole genome shotgun (WGS) entry which is preliminary data.</text>
</comment>
<evidence type="ECO:0000256" key="8">
    <source>
        <dbReference type="ARBA" id="ARBA00022645"/>
    </source>
</evidence>
<comment type="similarity">
    <text evidence="4 23">In the C-terminal section; belongs to the transpeptidase family.</text>
</comment>
<evidence type="ECO:0000256" key="19">
    <source>
        <dbReference type="ARBA" id="ARBA00032454"/>
    </source>
</evidence>
<evidence type="ECO:0000256" key="14">
    <source>
        <dbReference type="ARBA" id="ARBA00022984"/>
    </source>
</evidence>
<dbReference type="GO" id="GO:0006508">
    <property type="term" value="P:proteolysis"/>
    <property type="evidence" value="ECO:0007669"/>
    <property type="project" value="UniProtKB-KW"/>
</dbReference>
<feature type="domain" description="Glycosyl transferase family 51" evidence="26">
    <location>
        <begin position="161"/>
        <end position="331"/>
    </location>
</feature>
<comment type="pathway">
    <text evidence="3 23">Cell wall biogenesis; peptidoglycan biosynthesis.</text>
</comment>
<evidence type="ECO:0000256" key="9">
    <source>
        <dbReference type="ARBA" id="ARBA00022670"/>
    </source>
</evidence>
<dbReference type="GO" id="GO:0030288">
    <property type="term" value="C:outer membrane-bounded periplasmic space"/>
    <property type="evidence" value="ECO:0007669"/>
    <property type="project" value="TreeGrafter"/>
</dbReference>
<dbReference type="Gene3D" id="3.40.710.10">
    <property type="entry name" value="DD-peptidase/beta-lactamase superfamily"/>
    <property type="match status" value="1"/>
</dbReference>
<gene>
    <name evidence="28" type="ORF">C8N29_10899</name>
</gene>
<dbReference type="GO" id="GO:0009002">
    <property type="term" value="F:serine-type D-Ala-D-Ala carboxypeptidase activity"/>
    <property type="evidence" value="ECO:0007669"/>
    <property type="project" value="UniProtKB-EC"/>
</dbReference>
<dbReference type="EMBL" id="QAON01000008">
    <property type="protein sequence ID" value="PTQ89215.1"/>
    <property type="molecule type" value="Genomic_DNA"/>
</dbReference>
<evidence type="ECO:0000256" key="11">
    <source>
        <dbReference type="ARBA" id="ARBA00022679"/>
    </source>
</evidence>